<evidence type="ECO:0000256" key="6">
    <source>
        <dbReference type="ARBA" id="ARBA00035137"/>
    </source>
</evidence>
<keyword evidence="9" id="KW-1185">Reference proteome</keyword>
<dbReference type="InterPro" id="IPR059242">
    <property type="entry name" value="mS23_dom"/>
</dbReference>
<dbReference type="Proteomes" id="UP001150925">
    <property type="component" value="Unassembled WGS sequence"/>
</dbReference>
<keyword evidence="3" id="KW-0689">Ribosomal protein</keyword>
<evidence type="ECO:0000256" key="7">
    <source>
        <dbReference type="ARBA" id="ARBA00035421"/>
    </source>
</evidence>
<dbReference type="CDD" id="cd23701">
    <property type="entry name" value="At1g26750"/>
    <property type="match status" value="1"/>
</dbReference>
<dbReference type="Pfam" id="PF13741">
    <property type="entry name" value="MRP-S25"/>
    <property type="match status" value="1"/>
</dbReference>
<evidence type="ECO:0000256" key="1">
    <source>
        <dbReference type="ARBA" id="ARBA00004173"/>
    </source>
</evidence>
<reference evidence="8" key="1">
    <citation type="submission" date="2022-07" db="EMBL/GenBank/DDBJ databases">
        <title>Phylogenomic reconstructions and comparative analyses of Kickxellomycotina fungi.</title>
        <authorList>
            <person name="Reynolds N.K."/>
            <person name="Stajich J.E."/>
            <person name="Barry K."/>
            <person name="Grigoriev I.V."/>
            <person name="Crous P."/>
            <person name="Smith M.E."/>
        </authorList>
    </citation>
    <scope>NUCLEOTIDE SEQUENCE</scope>
    <source>
        <strain evidence="8">RSA 1196</strain>
    </source>
</reference>
<evidence type="ECO:0000256" key="3">
    <source>
        <dbReference type="ARBA" id="ARBA00022980"/>
    </source>
</evidence>
<dbReference type="EMBL" id="JANBPY010002675">
    <property type="protein sequence ID" value="KAJ1954097.1"/>
    <property type="molecule type" value="Genomic_DNA"/>
</dbReference>
<organism evidence="8 9">
    <name type="scientific">Dispira parvispora</name>
    <dbReference type="NCBI Taxonomy" id="1520584"/>
    <lineage>
        <taxon>Eukaryota</taxon>
        <taxon>Fungi</taxon>
        <taxon>Fungi incertae sedis</taxon>
        <taxon>Zoopagomycota</taxon>
        <taxon>Kickxellomycotina</taxon>
        <taxon>Dimargaritomycetes</taxon>
        <taxon>Dimargaritales</taxon>
        <taxon>Dimargaritaceae</taxon>
        <taxon>Dispira</taxon>
    </lineage>
</organism>
<dbReference type="PANTHER" id="PTHR37799:SF1">
    <property type="entry name" value="SMALL RIBOSOMAL SUBUNIT PROTEIN MS23"/>
    <property type="match status" value="1"/>
</dbReference>
<comment type="caution">
    <text evidence="8">The sequence shown here is derived from an EMBL/GenBank/DDBJ whole genome shotgun (WGS) entry which is preliminary data.</text>
</comment>
<keyword evidence="4" id="KW-0496">Mitochondrion</keyword>
<proteinExistence type="inferred from homology"/>
<dbReference type="GO" id="GO:0005763">
    <property type="term" value="C:mitochondrial small ribosomal subunit"/>
    <property type="evidence" value="ECO:0007669"/>
    <property type="project" value="InterPro"/>
</dbReference>
<gene>
    <name evidence="8" type="primary">RSM25</name>
    <name evidence="8" type="ORF">IWQ62_005841</name>
</gene>
<protein>
    <recommendedName>
        <fullName evidence="6">Small ribosomal subunit protein mS23</fullName>
    </recommendedName>
    <alternativeName>
        <fullName evidence="7">37S ribosomal protein S25, mitochondrial</fullName>
    </alternativeName>
</protein>
<dbReference type="GO" id="GO:0003735">
    <property type="term" value="F:structural constituent of ribosome"/>
    <property type="evidence" value="ECO:0007669"/>
    <property type="project" value="InterPro"/>
</dbReference>
<accession>A0A9W8DZ77</accession>
<dbReference type="AlphaFoldDB" id="A0A9W8DZ77"/>
<name>A0A9W8DZ77_9FUNG</name>
<dbReference type="OrthoDB" id="5542239at2759"/>
<evidence type="ECO:0000256" key="4">
    <source>
        <dbReference type="ARBA" id="ARBA00023128"/>
    </source>
</evidence>
<comment type="similarity">
    <text evidence="2">Belongs to the mitochondrion-specific ribosomal protein mS23 family.</text>
</comment>
<evidence type="ECO:0000256" key="5">
    <source>
        <dbReference type="ARBA" id="ARBA00023274"/>
    </source>
</evidence>
<dbReference type="InterPro" id="IPR016939">
    <property type="entry name" value="Ribosomal_mS23_fun"/>
</dbReference>
<evidence type="ECO:0000313" key="8">
    <source>
        <dbReference type="EMBL" id="KAJ1954097.1"/>
    </source>
</evidence>
<sequence length="260" mass="30362">MTFRKYAKNVHQHMTNLLKTQVRVEKPAWYNAVEKVPPGPTLVRDPSPFATCSRLAFEKGTATPKSGPQALESELKPARYFVPLDQKPRTVTRRRLRTKPPKPPHIVFPEDRLRRRFYKDHPHELLRPRALLEPWQGPRTDWSRLQDTRHSGTITGEDVIRHQLYLMTECHLSEQEAYAQVLKEFYRIRAREDLETKLAEEQAHHFGAQPLLSDVDMNLKMEERQLEKSNAFLEEREALRRMQTSATEKSFIEAEGGTVS</sequence>
<dbReference type="PANTHER" id="PTHR37799">
    <property type="entry name" value="37S RIBOSOMAL PROTEIN S25, MITOCHONDRIAL"/>
    <property type="match status" value="1"/>
</dbReference>
<evidence type="ECO:0000256" key="2">
    <source>
        <dbReference type="ARBA" id="ARBA00009864"/>
    </source>
</evidence>
<evidence type="ECO:0000313" key="9">
    <source>
        <dbReference type="Proteomes" id="UP001150925"/>
    </source>
</evidence>
<comment type="subcellular location">
    <subcellularLocation>
        <location evidence="1">Mitochondrion</location>
    </subcellularLocation>
</comment>
<keyword evidence="5" id="KW-0687">Ribonucleoprotein</keyword>